<dbReference type="AlphaFoldDB" id="A0A074LRU7"/>
<dbReference type="GO" id="GO:0043565">
    <property type="term" value="F:sequence-specific DNA binding"/>
    <property type="evidence" value="ECO:0007669"/>
    <property type="project" value="InterPro"/>
</dbReference>
<reference evidence="1 2" key="1">
    <citation type="journal article" date="2013" name="Int. J. Syst. Evol. Microbiol.">
        <title>Tumebacillus flagellatus sp. nov., an alpha-amylase/pullulanase-producing bacterium isolated from cassava wastewater.</title>
        <authorList>
            <person name="Wang Q."/>
            <person name="Xie N."/>
            <person name="Qin Y."/>
            <person name="Shen N."/>
            <person name="Zhu J."/>
            <person name="Mi H."/>
            <person name="Huang R."/>
        </authorList>
    </citation>
    <scope>NUCLEOTIDE SEQUENCE [LARGE SCALE GENOMIC DNA]</scope>
    <source>
        <strain evidence="1 2">GST4</strain>
    </source>
</reference>
<comment type="caution">
    <text evidence="1">The sequence shown here is derived from an EMBL/GenBank/DDBJ whole genome shotgun (WGS) entry which is preliminary data.</text>
</comment>
<proteinExistence type="predicted"/>
<evidence type="ECO:0000313" key="2">
    <source>
        <dbReference type="Proteomes" id="UP000027931"/>
    </source>
</evidence>
<protein>
    <recommendedName>
        <fullName evidence="3">Transposase</fullName>
    </recommendedName>
</protein>
<dbReference type="GO" id="GO:0004803">
    <property type="term" value="F:transposase activity"/>
    <property type="evidence" value="ECO:0007669"/>
    <property type="project" value="InterPro"/>
</dbReference>
<keyword evidence="2" id="KW-1185">Reference proteome</keyword>
<dbReference type="SUPFAM" id="SSF48295">
    <property type="entry name" value="TrpR-like"/>
    <property type="match status" value="1"/>
</dbReference>
<organism evidence="1 2">
    <name type="scientific">Tumebacillus flagellatus</name>
    <dbReference type="NCBI Taxonomy" id="1157490"/>
    <lineage>
        <taxon>Bacteria</taxon>
        <taxon>Bacillati</taxon>
        <taxon>Bacillota</taxon>
        <taxon>Bacilli</taxon>
        <taxon>Bacillales</taxon>
        <taxon>Alicyclobacillaceae</taxon>
        <taxon>Tumebacillus</taxon>
    </lineage>
</organism>
<gene>
    <name evidence="1" type="ORF">EL26_14370</name>
</gene>
<name>A0A074LRU7_9BACL</name>
<dbReference type="InterPro" id="IPR010921">
    <property type="entry name" value="Trp_repressor/repl_initiator"/>
</dbReference>
<sequence length="72" mass="8450">MARKGTKFNRYFLEVKSEAIRLYLEEGMGYVAVAQRLGLRSKTHVETWVKRHLEGKGFQDERLRAPVKPDEQ</sequence>
<dbReference type="EMBL" id="JMIR01000020">
    <property type="protein sequence ID" value="KEO82568.1"/>
    <property type="molecule type" value="Genomic_DNA"/>
</dbReference>
<dbReference type="Proteomes" id="UP000027931">
    <property type="component" value="Unassembled WGS sequence"/>
</dbReference>
<evidence type="ECO:0000313" key="1">
    <source>
        <dbReference type="EMBL" id="KEO82568.1"/>
    </source>
</evidence>
<dbReference type="InterPro" id="IPR002514">
    <property type="entry name" value="Transposase_8"/>
</dbReference>
<accession>A0A074LRU7</accession>
<evidence type="ECO:0008006" key="3">
    <source>
        <dbReference type="Google" id="ProtNLM"/>
    </source>
</evidence>
<dbReference type="GO" id="GO:0006313">
    <property type="term" value="P:DNA transposition"/>
    <property type="evidence" value="ECO:0007669"/>
    <property type="project" value="InterPro"/>
</dbReference>
<dbReference type="Pfam" id="PF01527">
    <property type="entry name" value="HTH_Tnp_1"/>
    <property type="match status" value="1"/>
</dbReference>
<dbReference type="STRING" id="1157490.EL26_14370"/>